<comment type="caution">
    <text evidence="3">The sequence shown here is derived from an EMBL/GenBank/DDBJ whole genome shotgun (WGS) entry which is preliminary data.</text>
</comment>
<protein>
    <submittedName>
        <fullName evidence="3">Uncharacterized protein</fullName>
    </submittedName>
</protein>
<feature type="compositionally biased region" description="Low complexity" evidence="1">
    <location>
        <begin position="136"/>
        <end position="148"/>
    </location>
</feature>
<evidence type="ECO:0000256" key="2">
    <source>
        <dbReference type="SAM" id="Phobius"/>
    </source>
</evidence>
<keyword evidence="2" id="KW-1133">Transmembrane helix</keyword>
<gene>
    <name evidence="3" type="ORF">NMN56_025960</name>
</gene>
<sequence>MGWTVLYIAFGVVALWLLGEVLFQYKARLRWRLLAFGGFMFVVLGAVLPQILVIGFGIAAFATGQTFVTLSYRQGFSTGWALGGSPGSSRRRRGPAPREADPSLEVSDLQAHPSGMPPGMPSEPTDAYGYDGYQQPEPATAGATAAPPYGGGDFAGGNHQDGDYYGGGEYGSEYGAYGNQAAGNQPYANPAAETQTYAPQPAGTQAYAYADDQQQYAAYSDPYAGYDSGVSYDPQGNITGQQPAYDTGQQPAYDTGQQPAYDTGQQQPAYDQGYADYGSYADYGYQAPQPSQPSQEQQAAAGWAAPYYPDVPETPPGGVWVPQQRDAAPPPLPPEQPSVPPAPYGYDEEYPQYPNGYYGSDQRTGY</sequence>
<dbReference type="EMBL" id="JANCPR020000028">
    <property type="protein sequence ID" value="MDJ1135350.1"/>
    <property type="molecule type" value="Genomic_DNA"/>
</dbReference>
<feature type="compositionally biased region" description="Polar residues" evidence="1">
    <location>
        <begin position="234"/>
        <end position="268"/>
    </location>
</feature>
<feature type="region of interest" description="Disordered" evidence="1">
    <location>
        <begin position="227"/>
        <end position="366"/>
    </location>
</feature>
<evidence type="ECO:0000313" key="4">
    <source>
        <dbReference type="Proteomes" id="UP001214441"/>
    </source>
</evidence>
<feature type="compositionally biased region" description="Pro residues" evidence="1">
    <location>
        <begin position="328"/>
        <end position="343"/>
    </location>
</feature>
<keyword evidence="2" id="KW-0812">Transmembrane</keyword>
<feature type="transmembrane region" description="Helical" evidence="2">
    <location>
        <begin position="6"/>
        <end position="23"/>
    </location>
</feature>
<dbReference type="Proteomes" id="UP001214441">
    <property type="component" value="Unassembled WGS sequence"/>
</dbReference>
<organism evidence="3 4">
    <name type="scientific">Streptomyces iconiensis</name>
    <dbReference type="NCBI Taxonomy" id="1384038"/>
    <lineage>
        <taxon>Bacteria</taxon>
        <taxon>Bacillati</taxon>
        <taxon>Actinomycetota</taxon>
        <taxon>Actinomycetes</taxon>
        <taxon>Kitasatosporales</taxon>
        <taxon>Streptomycetaceae</taxon>
        <taxon>Streptomyces</taxon>
    </lineage>
</organism>
<feature type="compositionally biased region" description="Low complexity" evidence="1">
    <location>
        <begin position="269"/>
        <end position="301"/>
    </location>
</feature>
<keyword evidence="4" id="KW-1185">Reference proteome</keyword>
<accession>A0ABT7A1Y2</accession>
<reference evidence="3 4" key="1">
    <citation type="submission" date="2023-05" db="EMBL/GenBank/DDBJ databases">
        <title>Streptantibioticus silvisoli sp. nov., acidotolerant actinomycetes 1 from pine litter.</title>
        <authorList>
            <person name="Swiecimska M."/>
            <person name="Golinska P."/>
            <person name="Sangal V."/>
            <person name="Wachnowicz B."/>
            <person name="Goodfellow M."/>
        </authorList>
    </citation>
    <scope>NUCLEOTIDE SEQUENCE [LARGE SCALE GENOMIC DNA]</scope>
    <source>
        <strain evidence="3 4">DSM 42109</strain>
    </source>
</reference>
<evidence type="ECO:0000313" key="3">
    <source>
        <dbReference type="EMBL" id="MDJ1135350.1"/>
    </source>
</evidence>
<evidence type="ECO:0000256" key="1">
    <source>
        <dbReference type="SAM" id="MobiDB-lite"/>
    </source>
</evidence>
<feature type="transmembrane region" description="Helical" evidence="2">
    <location>
        <begin position="35"/>
        <end position="62"/>
    </location>
</feature>
<name>A0ABT7A1Y2_9ACTN</name>
<dbReference type="RefSeq" id="WP_274041798.1">
    <property type="nucleotide sequence ID" value="NZ_JANCPR020000028.1"/>
</dbReference>
<feature type="region of interest" description="Disordered" evidence="1">
    <location>
        <begin position="83"/>
        <end position="157"/>
    </location>
</feature>
<keyword evidence="2" id="KW-0472">Membrane</keyword>
<proteinExistence type="predicted"/>